<evidence type="ECO:0000313" key="2">
    <source>
        <dbReference type="EMBL" id="KAJ0978991.1"/>
    </source>
</evidence>
<protein>
    <submittedName>
        <fullName evidence="2">Uncharacterized protein</fullName>
    </submittedName>
</protein>
<reference evidence="2" key="1">
    <citation type="submission" date="2021-03" db="EMBL/GenBank/DDBJ databases">
        <authorList>
            <person name="Li Z."/>
            <person name="Yang C."/>
        </authorList>
    </citation>
    <scope>NUCLEOTIDE SEQUENCE</scope>
    <source>
        <strain evidence="2">Dzin_1.0</strain>
        <tissue evidence="2">Leaf</tissue>
    </source>
</reference>
<dbReference type="AlphaFoldDB" id="A0A9D5HJR1"/>
<dbReference type="EMBL" id="JAGGNH010000003">
    <property type="protein sequence ID" value="KAJ0978991.1"/>
    <property type="molecule type" value="Genomic_DNA"/>
</dbReference>
<evidence type="ECO:0000313" key="3">
    <source>
        <dbReference type="Proteomes" id="UP001085076"/>
    </source>
</evidence>
<comment type="caution">
    <text evidence="2">The sequence shown here is derived from an EMBL/GenBank/DDBJ whole genome shotgun (WGS) entry which is preliminary data.</text>
</comment>
<feature type="compositionally biased region" description="Low complexity" evidence="1">
    <location>
        <begin position="38"/>
        <end position="55"/>
    </location>
</feature>
<reference evidence="2" key="2">
    <citation type="journal article" date="2022" name="Hortic Res">
        <title>The genome of Dioscorea zingiberensis sheds light on the biosynthesis, origin and evolution of the medicinally important diosgenin saponins.</title>
        <authorList>
            <person name="Li Y."/>
            <person name="Tan C."/>
            <person name="Li Z."/>
            <person name="Guo J."/>
            <person name="Li S."/>
            <person name="Chen X."/>
            <person name="Wang C."/>
            <person name="Dai X."/>
            <person name="Yang H."/>
            <person name="Song W."/>
            <person name="Hou L."/>
            <person name="Xu J."/>
            <person name="Tong Z."/>
            <person name="Xu A."/>
            <person name="Yuan X."/>
            <person name="Wang W."/>
            <person name="Yang Q."/>
            <person name="Chen L."/>
            <person name="Sun Z."/>
            <person name="Wang K."/>
            <person name="Pan B."/>
            <person name="Chen J."/>
            <person name="Bao Y."/>
            <person name="Liu F."/>
            <person name="Qi X."/>
            <person name="Gang D.R."/>
            <person name="Wen J."/>
            <person name="Li J."/>
        </authorList>
    </citation>
    <scope>NUCLEOTIDE SEQUENCE</scope>
    <source>
        <strain evidence="2">Dzin_1.0</strain>
    </source>
</reference>
<proteinExistence type="predicted"/>
<accession>A0A9D5HJR1</accession>
<dbReference type="OrthoDB" id="415023at2759"/>
<evidence type="ECO:0000256" key="1">
    <source>
        <dbReference type="SAM" id="MobiDB-lite"/>
    </source>
</evidence>
<gene>
    <name evidence="2" type="ORF">J5N97_014465</name>
</gene>
<dbReference type="Proteomes" id="UP001085076">
    <property type="component" value="Miscellaneous, Linkage group lg03"/>
</dbReference>
<sequence>MVSIKILQQEAAAEEAAAEEAPAQEAPTEEAPTEEGPTEQAPTEEGPTEQAPAEEAPTEEGPTEEAPTKEGPSATVIDAEASIYDRENVEHSGGQISFLRTSVPVVEAVNKEKQALLSFFLNCLMDRINAYGLVEVKVSGDGNCQITGVSQTCALREIVKQVLISVPLRIGEWGDHVTLQAAADKV</sequence>
<keyword evidence="3" id="KW-1185">Reference proteome</keyword>
<name>A0A9D5HJR1_9LILI</name>
<feature type="compositionally biased region" description="Acidic residues" evidence="1">
    <location>
        <begin position="27"/>
        <end position="37"/>
    </location>
</feature>
<feature type="region of interest" description="Disordered" evidence="1">
    <location>
        <begin position="1"/>
        <end position="75"/>
    </location>
</feature>
<organism evidence="2 3">
    <name type="scientific">Dioscorea zingiberensis</name>
    <dbReference type="NCBI Taxonomy" id="325984"/>
    <lineage>
        <taxon>Eukaryota</taxon>
        <taxon>Viridiplantae</taxon>
        <taxon>Streptophyta</taxon>
        <taxon>Embryophyta</taxon>
        <taxon>Tracheophyta</taxon>
        <taxon>Spermatophyta</taxon>
        <taxon>Magnoliopsida</taxon>
        <taxon>Liliopsida</taxon>
        <taxon>Dioscoreales</taxon>
        <taxon>Dioscoreaceae</taxon>
        <taxon>Dioscorea</taxon>
    </lineage>
</organism>